<dbReference type="InterPro" id="IPR029058">
    <property type="entry name" value="AB_hydrolase_fold"/>
</dbReference>
<feature type="region of interest" description="Disordered" evidence="1">
    <location>
        <begin position="142"/>
        <end position="174"/>
    </location>
</feature>
<name>C4JJ40_UNCRE</name>
<protein>
    <submittedName>
        <fullName evidence="2">Uncharacterized protein</fullName>
    </submittedName>
</protein>
<sequence length="174" mass="20092">MNNFTQDIEPPHVGGIKGRWPKINPSKIAIMDQRWFFKYFEEKNRLISERKARGVKLEFNTLGIINGLIDLSIQAPQYIRYAEENTYGIHPLNETIINYMKMANSMPNGCQDQLARCKRLTRTSLVPYSYCSEAHYQCRDNVGNSPGAPRALSEPSQSPKRHRRGLQLYENLES</sequence>
<dbReference type="HOGENOM" id="CLU_1541255_0_0_1"/>
<dbReference type="OrthoDB" id="443318at2759"/>
<dbReference type="eggNOG" id="KOG1282">
    <property type="taxonomic scope" value="Eukaryota"/>
</dbReference>
<dbReference type="InParanoid" id="C4JJ40"/>
<gene>
    <name evidence="2" type="ORF">UREG_01647</name>
</gene>
<dbReference type="VEuPathDB" id="FungiDB:UREG_01647"/>
<dbReference type="KEGG" id="ure:UREG_01647"/>
<dbReference type="Gene3D" id="3.40.50.1820">
    <property type="entry name" value="alpha/beta hydrolase"/>
    <property type="match status" value="1"/>
</dbReference>
<dbReference type="AlphaFoldDB" id="C4JJ40"/>
<evidence type="ECO:0000313" key="3">
    <source>
        <dbReference type="Proteomes" id="UP000002058"/>
    </source>
</evidence>
<evidence type="ECO:0000256" key="1">
    <source>
        <dbReference type="SAM" id="MobiDB-lite"/>
    </source>
</evidence>
<evidence type="ECO:0000313" key="2">
    <source>
        <dbReference type="EMBL" id="EEP76798.1"/>
    </source>
</evidence>
<dbReference type="EMBL" id="CH476615">
    <property type="protein sequence ID" value="EEP76798.1"/>
    <property type="molecule type" value="Genomic_DNA"/>
</dbReference>
<accession>C4JJ40</accession>
<dbReference type="Proteomes" id="UP000002058">
    <property type="component" value="Unassembled WGS sequence"/>
</dbReference>
<dbReference type="GeneID" id="8438616"/>
<proteinExistence type="predicted"/>
<keyword evidence="3" id="KW-1185">Reference proteome</keyword>
<dbReference type="RefSeq" id="XP_002542131.1">
    <property type="nucleotide sequence ID" value="XM_002542085.1"/>
</dbReference>
<organism evidence="2 3">
    <name type="scientific">Uncinocarpus reesii (strain UAMH 1704)</name>
    <dbReference type="NCBI Taxonomy" id="336963"/>
    <lineage>
        <taxon>Eukaryota</taxon>
        <taxon>Fungi</taxon>
        <taxon>Dikarya</taxon>
        <taxon>Ascomycota</taxon>
        <taxon>Pezizomycotina</taxon>
        <taxon>Eurotiomycetes</taxon>
        <taxon>Eurotiomycetidae</taxon>
        <taxon>Onygenales</taxon>
        <taxon>Onygenaceae</taxon>
        <taxon>Uncinocarpus</taxon>
    </lineage>
</organism>
<reference evidence="3" key="1">
    <citation type="journal article" date="2009" name="Genome Res.">
        <title>Comparative genomic analyses of the human fungal pathogens Coccidioides and their relatives.</title>
        <authorList>
            <person name="Sharpton T.J."/>
            <person name="Stajich J.E."/>
            <person name="Rounsley S.D."/>
            <person name="Gardner M.J."/>
            <person name="Wortman J.R."/>
            <person name="Jordar V.S."/>
            <person name="Maiti R."/>
            <person name="Kodira C.D."/>
            <person name="Neafsey D.E."/>
            <person name="Zeng Q."/>
            <person name="Hung C.-Y."/>
            <person name="McMahan C."/>
            <person name="Muszewska A."/>
            <person name="Grynberg M."/>
            <person name="Mandel M.A."/>
            <person name="Kellner E.M."/>
            <person name="Barker B.M."/>
            <person name="Galgiani J.N."/>
            <person name="Orbach M.J."/>
            <person name="Kirkland T.N."/>
            <person name="Cole G.T."/>
            <person name="Henn M.R."/>
            <person name="Birren B.W."/>
            <person name="Taylor J.W."/>
        </authorList>
    </citation>
    <scope>NUCLEOTIDE SEQUENCE [LARGE SCALE GENOMIC DNA]</scope>
    <source>
        <strain evidence="3">UAMH 1704</strain>
    </source>
</reference>